<dbReference type="SMART" id="SM00421">
    <property type="entry name" value="HTH_LUXR"/>
    <property type="match status" value="1"/>
</dbReference>
<feature type="transmembrane region" description="Helical" evidence="4">
    <location>
        <begin position="53"/>
        <end position="73"/>
    </location>
</feature>
<dbReference type="PRINTS" id="PR00038">
    <property type="entry name" value="HTHLUXR"/>
</dbReference>
<proteinExistence type="predicted"/>
<organism evidence="6 7">
    <name type="scientific">Slackia isoflavoniconvertens</name>
    <dbReference type="NCBI Taxonomy" id="572010"/>
    <lineage>
        <taxon>Bacteria</taxon>
        <taxon>Bacillati</taxon>
        <taxon>Actinomycetota</taxon>
        <taxon>Coriobacteriia</taxon>
        <taxon>Eggerthellales</taxon>
        <taxon>Eggerthellaceae</taxon>
        <taxon>Slackia</taxon>
    </lineage>
</organism>
<dbReference type="InterPro" id="IPR016032">
    <property type="entry name" value="Sig_transdc_resp-reg_C-effctor"/>
</dbReference>
<dbReference type="InterPro" id="IPR000792">
    <property type="entry name" value="Tscrpt_reg_LuxR_C"/>
</dbReference>
<dbReference type="AlphaFoldDB" id="A0A369LJN1"/>
<dbReference type="EMBL" id="PPTO01000008">
    <property type="protein sequence ID" value="RDB58446.1"/>
    <property type="molecule type" value="Genomic_DNA"/>
</dbReference>
<dbReference type="Proteomes" id="UP000253975">
    <property type="component" value="Unassembled WGS sequence"/>
</dbReference>
<feature type="transmembrane region" description="Helical" evidence="4">
    <location>
        <begin position="85"/>
        <end position="102"/>
    </location>
</feature>
<reference evidence="6 7" key="1">
    <citation type="journal article" date="2018" name="Elife">
        <title>Discovery and characterization of a prevalent human gut bacterial enzyme sufficient for the inactivation of a family of plant toxins.</title>
        <authorList>
            <person name="Koppel N."/>
            <person name="Bisanz J.E."/>
            <person name="Pandelia M.E."/>
            <person name="Turnbaugh P.J."/>
            <person name="Balskus E.P."/>
        </authorList>
    </citation>
    <scope>NUCLEOTIDE SEQUENCE [LARGE SCALE GENOMIC DNA]</scope>
    <source>
        <strain evidence="6 7">OB21 GAM31</strain>
    </source>
</reference>
<feature type="transmembrane region" description="Helical" evidence="4">
    <location>
        <begin position="108"/>
        <end position="128"/>
    </location>
</feature>
<dbReference type="GO" id="GO:0006355">
    <property type="term" value="P:regulation of DNA-templated transcription"/>
    <property type="evidence" value="ECO:0007669"/>
    <property type="project" value="InterPro"/>
</dbReference>
<dbReference type="PANTHER" id="PTHR44688:SF16">
    <property type="entry name" value="DNA-BINDING TRANSCRIPTIONAL ACTIVATOR DEVR_DOSR"/>
    <property type="match status" value="1"/>
</dbReference>
<evidence type="ECO:0000256" key="1">
    <source>
        <dbReference type="ARBA" id="ARBA00023015"/>
    </source>
</evidence>
<feature type="transmembrane region" description="Helical" evidence="4">
    <location>
        <begin position="20"/>
        <end position="41"/>
    </location>
</feature>
<dbReference type="Gene3D" id="1.10.10.10">
    <property type="entry name" value="Winged helix-like DNA-binding domain superfamily/Winged helix DNA-binding domain"/>
    <property type="match status" value="1"/>
</dbReference>
<comment type="caution">
    <text evidence="6">The sequence shown here is derived from an EMBL/GenBank/DDBJ whole genome shotgun (WGS) entry which is preliminary data.</text>
</comment>
<keyword evidence="4" id="KW-0812">Transmembrane</keyword>
<feature type="transmembrane region" description="Helical" evidence="4">
    <location>
        <begin position="262"/>
        <end position="283"/>
    </location>
</feature>
<feature type="transmembrane region" description="Helical" evidence="4">
    <location>
        <begin position="350"/>
        <end position="368"/>
    </location>
</feature>
<evidence type="ECO:0000256" key="4">
    <source>
        <dbReference type="SAM" id="Phobius"/>
    </source>
</evidence>
<feature type="transmembrane region" description="Helical" evidence="4">
    <location>
        <begin position="163"/>
        <end position="183"/>
    </location>
</feature>
<keyword evidence="3" id="KW-0804">Transcription</keyword>
<evidence type="ECO:0000256" key="2">
    <source>
        <dbReference type="ARBA" id="ARBA00023125"/>
    </source>
</evidence>
<evidence type="ECO:0000313" key="6">
    <source>
        <dbReference type="EMBL" id="RDB58446.1"/>
    </source>
</evidence>
<feature type="transmembrane region" description="Helical" evidence="4">
    <location>
        <begin position="140"/>
        <end position="157"/>
    </location>
</feature>
<dbReference type="Pfam" id="PF00196">
    <property type="entry name" value="GerE"/>
    <property type="match status" value="1"/>
</dbReference>
<evidence type="ECO:0000256" key="3">
    <source>
        <dbReference type="ARBA" id="ARBA00023163"/>
    </source>
</evidence>
<feature type="transmembrane region" description="Helical" evidence="4">
    <location>
        <begin position="289"/>
        <end position="311"/>
    </location>
</feature>
<sequence>MQIPSFSNIGRLSKKVVCRILALVLSASCIDISAQSVIAALSKTPSVQFPSGFFHPTLFVVVTAIASLILIALSTKWQSLRRHPLSLYLSAGVAMVGLSAMWTTGMPELSMCLYIAFSFGCAFMNFYWIELLASVTAFELMVIIVGNTVATILVTLITDYLSFYEYFGILSLALGFLCLKYADDTVTSTPPKHSENASTIDTSTVARTITGLCLVGLVAGTTQSIALIEDPSCSLYSVAPSAIALVIVVAIIVNAPDVRLSTALKIISSLTAGALLLLLMPGATPLSSYFLSQIAFSVLSSIASYALALVVKSRTYHTLKAVGTTYAMLSFSSLILLVLVGLGVDITSSHFVIALSFIFICAAIWLMGDRGIDTLINPFRPIGANESPASGAFKKKAELVAQRSKLTPREADVFYLAVVGRSCPFIAEKLVLSENTIRSYLQKVYSKCGVHSRQELISLVEETSE</sequence>
<evidence type="ECO:0000313" key="7">
    <source>
        <dbReference type="Proteomes" id="UP000253975"/>
    </source>
</evidence>
<protein>
    <recommendedName>
        <fullName evidence="5">HTH luxR-type domain-containing protein</fullName>
    </recommendedName>
</protein>
<feature type="transmembrane region" description="Helical" evidence="4">
    <location>
        <begin position="204"/>
        <end position="228"/>
    </location>
</feature>
<dbReference type="CDD" id="cd06170">
    <property type="entry name" value="LuxR_C_like"/>
    <property type="match status" value="1"/>
</dbReference>
<name>A0A369LJN1_9ACTN</name>
<accession>A0A369LJN1</accession>
<dbReference type="SUPFAM" id="SSF46894">
    <property type="entry name" value="C-terminal effector domain of the bipartite response regulators"/>
    <property type="match status" value="1"/>
</dbReference>
<dbReference type="GO" id="GO:0003677">
    <property type="term" value="F:DNA binding"/>
    <property type="evidence" value="ECO:0007669"/>
    <property type="project" value="UniProtKB-KW"/>
</dbReference>
<keyword evidence="1" id="KW-0805">Transcription regulation</keyword>
<dbReference type="PANTHER" id="PTHR44688">
    <property type="entry name" value="DNA-BINDING TRANSCRIPTIONAL ACTIVATOR DEVR_DOSR"/>
    <property type="match status" value="1"/>
</dbReference>
<gene>
    <name evidence="6" type="ORF">C1881_05990</name>
</gene>
<keyword evidence="4" id="KW-1133">Transmembrane helix</keyword>
<feature type="transmembrane region" description="Helical" evidence="4">
    <location>
        <begin position="323"/>
        <end position="344"/>
    </location>
</feature>
<keyword evidence="2" id="KW-0238">DNA-binding</keyword>
<keyword evidence="4" id="KW-0472">Membrane</keyword>
<feature type="transmembrane region" description="Helical" evidence="4">
    <location>
        <begin position="234"/>
        <end position="255"/>
    </location>
</feature>
<dbReference type="PROSITE" id="PS50043">
    <property type="entry name" value="HTH_LUXR_2"/>
    <property type="match status" value="1"/>
</dbReference>
<feature type="domain" description="HTH luxR-type" evidence="5">
    <location>
        <begin position="399"/>
        <end position="464"/>
    </location>
</feature>
<evidence type="ECO:0000259" key="5">
    <source>
        <dbReference type="PROSITE" id="PS50043"/>
    </source>
</evidence>
<dbReference type="InterPro" id="IPR036388">
    <property type="entry name" value="WH-like_DNA-bd_sf"/>
</dbReference>